<protein>
    <recommendedName>
        <fullName evidence="3">HHO5-like N-terminal domain-containing protein</fullName>
    </recommendedName>
</protein>
<dbReference type="PANTHER" id="PTHR31003">
    <property type="entry name" value="MYB FAMILY TRANSCRIPTION FACTOR"/>
    <property type="match status" value="1"/>
</dbReference>
<proteinExistence type="predicted"/>
<organism evidence="4 5">
    <name type="scientific">Genlisea aurea</name>
    <dbReference type="NCBI Taxonomy" id="192259"/>
    <lineage>
        <taxon>Eukaryota</taxon>
        <taxon>Viridiplantae</taxon>
        <taxon>Streptophyta</taxon>
        <taxon>Embryophyta</taxon>
        <taxon>Tracheophyta</taxon>
        <taxon>Spermatophyta</taxon>
        <taxon>Magnoliopsida</taxon>
        <taxon>eudicotyledons</taxon>
        <taxon>Gunneridae</taxon>
        <taxon>Pentapetalae</taxon>
        <taxon>asterids</taxon>
        <taxon>lamiids</taxon>
        <taxon>Lamiales</taxon>
        <taxon>Lentibulariaceae</taxon>
        <taxon>Genlisea</taxon>
    </lineage>
</organism>
<dbReference type="OrthoDB" id="1908613at2759"/>
<keyword evidence="2" id="KW-0238">DNA-binding</keyword>
<dbReference type="Pfam" id="PF26575">
    <property type="entry name" value="HHO5_N"/>
    <property type="match status" value="1"/>
</dbReference>
<dbReference type="AlphaFoldDB" id="S8CVL5"/>
<dbReference type="InterPro" id="IPR044787">
    <property type="entry name" value="HHO5-like"/>
</dbReference>
<evidence type="ECO:0000256" key="1">
    <source>
        <dbReference type="ARBA" id="ARBA00004123"/>
    </source>
</evidence>
<dbReference type="GO" id="GO:0005634">
    <property type="term" value="C:nucleus"/>
    <property type="evidence" value="ECO:0007669"/>
    <property type="project" value="UniProtKB-SubCell"/>
</dbReference>
<keyword evidence="5" id="KW-1185">Reference proteome</keyword>
<dbReference type="EMBL" id="AUSU01001267">
    <property type="protein sequence ID" value="EPS71429.1"/>
    <property type="molecule type" value="Genomic_DNA"/>
</dbReference>
<comment type="subcellular location">
    <subcellularLocation>
        <location evidence="1">Nucleus</location>
    </subcellularLocation>
</comment>
<dbReference type="GO" id="GO:0003677">
    <property type="term" value="F:DNA binding"/>
    <property type="evidence" value="ECO:0007669"/>
    <property type="project" value="UniProtKB-KW"/>
</dbReference>
<evidence type="ECO:0000313" key="4">
    <source>
        <dbReference type="EMBL" id="EPS71429.1"/>
    </source>
</evidence>
<dbReference type="PANTHER" id="PTHR31003:SF16">
    <property type="entry name" value="TRANSCRIPTION FACTOR HHO2"/>
    <property type="match status" value="1"/>
</dbReference>
<evidence type="ECO:0000256" key="2">
    <source>
        <dbReference type="ARBA" id="ARBA00023125"/>
    </source>
</evidence>
<accession>S8CVL5</accession>
<dbReference type="Proteomes" id="UP000015453">
    <property type="component" value="Unassembled WGS sequence"/>
</dbReference>
<name>S8CVL5_9LAMI</name>
<dbReference type="GO" id="GO:0003700">
    <property type="term" value="F:DNA-binding transcription factor activity"/>
    <property type="evidence" value="ECO:0007669"/>
    <property type="project" value="InterPro"/>
</dbReference>
<reference evidence="4 5" key="1">
    <citation type="journal article" date="2013" name="BMC Genomics">
        <title>The miniature genome of a carnivorous plant Genlisea aurea contains a low number of genes and short non-coding sequences.</title>
        <authorList>
            <person name="Leushkin E.V."/>
            <person name="Sutormin R.A."/>
            <person name="Nabieva E.R."/>
            <person name="Penin A.A."/>
            <person name="Kondrashov A.S."/>
            <person name="Logacheva M.D."/>
        </authorList>
    </citation>
    <scope>NUCLEOTIDE SEQUENCE [LARGE SCALE GENOMIC DNA]</scope>
</reference>
<evidence type="ECO:0000259" key="3">
    <source>
        <dbReference type="Pfam" id="PF26575"/>
    </source>
</evidence>
<sequence>MDGGGQLPLKYNNGYVRALEDERRKIEMLQRELPLSLEIVTQAIQACKQLSLHADGLTSSLKLNLQVGAKKYSIRI</sequence>
<evidence type="ECO:0000313" key="5">
    <source>
        <dbReference type="Proteomes" id="UP000015453"/>
    </source>
</evidence>
<dbReference type="InterPro" id="IPR058673">
    <property type="entry name" value="HHO5-like_N"/>
</dbReference>
<comment type="caution">
    <text evidence="4">The sequence shown here is derived from an EMBL/GenBank/DDBJ whole genome shotgun (WGS) entry which is preliminary data.</text>
</comment>
<gene>
    <name evidence="4" type="ORF">M569_03341</name>
</gene>
<feature type="domain" description="HHO5-like N-terminal" evidence="3">
    <location>
        <begin position="13"/>
        <end position="49"/>
    </location>
</feature>